<dbReference type="Pfam" id="PF14903">
    <property type="entry name" value="WG_beta_rep"/>
    <property type="match status" value="4"/>
</dbReference>
<keyword evidence="1" id="KW-0472">Membrane</keyword>
<dbReference type="PANTHER" id="PTHR37841">
    <property type="entry name" value="GLR2918 PROTEIN"/>
    <property type="match status" value="1"/>
</dbReference>
<accession>A0A859FIP8</accession>
<evidence type="ECO:0000256" key="2">
    <source>
        <dbReference type="SAM" id="SignalP"/>
    </source>
</evidence>
<dbReference type="Proteomes" id="UP000318138">
    <property type="component" value="Chromosome"/>
</dbReference>
<feature type="chain" id="PRO_5032817536" evidence="2">
    <location>
        <begin position="23"/>
        <end position="509"/>
    </location>
</feature>
<feature type="transmembrane region" description="Helical" evidence="1">
    <location>
        <begin position="486"/>
        <end position="504"/>
    </location>
</feature>
<proteinExistence type="predicted"/>
<keyword evidence="1" id="KW-1133">Transmembrane helix</keyword>
<dbReference type="EMBL" id="CP041372">
    <property type="protein sequence ID" value="QKS72654.1"/>
    <property type="molecule type" value="Genomic_DNA"/>
</dbReference>
<evidence type="ECO:0000313" key="3">
    <source>
        <dbReference type="EMBL" id="QKS72654.1"/>
    </source>
</evidence>
<dbReference type="KEGG" id="psua:FLK61_39250"/>
<evidence type="ECO:0000313" key="4">
    <source>
        <dbReference type="Proteomes" id="UP000318138"/>
    </source>
</evidence>
<gene>
    <name evidence="3" type="ORF">FLK61_39250</name>
</gene>
<dbReference type="PANTHER" id="PTHR37841:SF1">
    <property type="entry name" value="DUF3298 DOMAIN-CONTAINING PROTEIN"/>
    <property type="match status" value="1"/>
</dbReference>
<keyword evidence="2" id="KW-0732">Signal</keyword>
<keyword evidence="1" id="KW-0812">Transmembrane</keyword>
<name>A0A859FIP8_9BACI</name>
<feature type="signal peptide" evidence="2">
    <location>
        <begin position="1"/>
        <end position="22"/>
    </location>
</feature>
<organism evidence="3 4">
    <name type="scientific">Paenalkalicoccus suaedae</name>
    <dbReference type="NCBI Taxonomy" id="2592382"/>
    <lineage>
        <taxon>Bacteria</taxon>
        <taxon>Bacillati</taxon>
        <taxon>Bacillota</taxon>
        <taxon>Bacilli</taxon>
        <taxon>Bacillales</taxon>
        <taxon>Bacillaceae</taxon>
        <taxon>Paenalkalicoccus</taxon>
    </lineage>
</organism>
<keyword evidence="4" id="KW-1185">Reference proteome</keyword>
<protein>
    <submittedName>
        <fullName evidence="3">WG repeat-containing protein</fullName>
    </submittedName>
</protein>
<dbReference type="AlphaFoldDB" id="A0A859FIP8"/>
<dbReference type="InterPro" id="IPR032774">
    <property type="entry name" value="WG_beta_rep"/>
</dbReference>
<dbReference type="RefSeq" id="WP_176010624.1">
    <property type="nucleotide sequence ID" value="NZ_CP041372.2"/>
</dbReference>
<reference evidence="4" key="1">
    <citation type="submission" date="2019-07" db="EMBL/GenBank/DDBJ databases">
        <title>Bacillus alkalisoli sp. nov. isolated from saline soil.</title>
        <authorList>
            <person name="Sun J.-Q."/>
            <person name="Xu L."/>
        </authorList>
    </citation>
    <scope>NUCLEOTIDE SEQUENCE [LARGE SCALE GENOMIC DNA]</scope>
    <source>
        <strain evidence="4">M4U3P1</strain>
    </source>
</reference>
<evidence type="ECO:0000256" key="1">
    <source>
        <dbReference type="SAM" id="Phobius"/>
    </source>
</evidence>
<sequence length="509" mass="56071">MKTRILILLGAAMSMLATPTLANENNETNETPYMIEPQYDSVQPFYEDVAAVELNGNWQLIDRNNQILAELPYDEVEPFSEGLALVETSSGFGYIDTAGNEVVPPTFETASTFFRGLAAVDEEGDGLLTFIDEVGEPVLLAPSEDGAALHQGYSRVFSKEEYDVLNRSGQFAAFNEEFFAVSEEESWGAIDREGNELIPFEYAMLYGEWSGFAVGFEEDGAADVFVERELVMDDVSLAGIPRNGVIPVFEDDVIVAYNTEGQRLLEVNVDGRCDQVTVEDEVMVVYCGSEQWLIDGSGEPVHDAAYDRIVSTGGASTFQRGLLGVVQGEEFLLVNAQGELVMNVTELEPELDASYIMEVRITEDGAIFIVEPSRVWMYSPESDSVELLPFMSLSGFSDGVSVALDMEQRIGLINEFGEVVFPFEVEAIARSSEATAADARMPFSEDIAAVMIEDRWGYIENPLLETLLPIAATSSEEGAKRTVIDVALPLLVSVGLIVFVAWRVNRRRR</sequence>